<evidence type="ECO:0000313" key="1">
    <source>
        <dbReference type="EMBL" id="SKA36014.1"/>
    </source>
</evidence>
<proteinExistence type="predicted"/>
<dbReference type="Proteomes" id="UP000191116">
    <property type="component" value="Unassembled WGS sequence"/>
</dbReference>
<name>A0A1T4T6A8_9GAMM</name>
<reference evidence="1 2" key="1">
    <citation type="submission" date="2017-02" db="EMBL/GenBank/DDBJ databases">
        <authorList>
            <person name="Peterson S.W."/>
        </authorList>
    </citation>
    <scope>NUCLEOTIDE SEQUENCE [LARGE SCALE GENOMIC DNA]</scope>
    <source>
        <strain evidence="1 2">CECT 9189</strain>
    </source>
</reference>
<dbReference type="Pfam" id="PF10117">
    <property type="entry name" value="McrBC"/>
    <property type="match status" value="1"/>
</dbReference>
<gene>
    <name evidence="1" type="ORF">CZ814_02000</name>
</gene>
<evidence type="ECO:0000313" key="2">
    <source>
        <dbReference type="Proteomes" id="UP000191116"/>
    </source>
</evidence>
<dbReference type="OrthoDB" id="6504054at2"/>
<accession>A0A1T4T6A8</accession>
<dbReference type="RefSeq" id="WP_080174816.1">
    <property type="nucleotide sequence ID" value="NZ_AP024854.1"/>
</dbReference>
<dbReference type="AlphaFoldDB" id="A0A1T4T6A8"/>
<dbReference type="InterPro" id="IPR019292">
    <property type="entry name" value="McrC"/>
</dbReference>
<dbReference type="EMBL" id="FUWP01000009">
    <property type="protein sequence ID" value="SKA36014.1"/>
    <property type="molecule type" value="Genomic_DNA"/>
</dbReference>
<sequence>MSTQVIFISESDSLEDVYQANPAFDGGFPRELAFLFNKKNNNYVGYALFEHGDKFFKVFVLPKIIDNGLSEEQKIRFFVSYLAKVHELDQSDLKKAKQLPLELAYLKTDAEYSAQKEDVDIDDFRVVKYSQLLNDIELFFRNCKATATHTINYASQSIQHKLDLRKNITALDKSRIHQNKKKTIPYSELAKVAYAAVRLFLQYKEELLSKPKHLKLRQQASSLSVFLAKKFNVPRGYSLHLQALAGTSIFKLFTKNPANRNVYLSILTLFGLERFWDEDRADIRLDMYGEYFFFRPEKVFELLVHEYLSTEYGVKQDQIKPQIQQSYPTYVTGYDRGFSNKSIPDHMFSTDECSVLVDAKWKILDLSKDKKSPFDALDLLKLERDSRVRRNDKDKVEHLLAYPVVKGVTPPIYVKTEYNKTDIFNFKVIQVPFDL</sequence>
<protein>
    <submittedName>
        <fullName evidence="1">McrBC 5-methylcytosine restriction system component</fullName>
    </submittedName>
</protein>
<organism evidence="1 2">
    <name type="scientific">Photobacterium toruni</name>
    <dbReference type="NCBI Taxonomy" id="1935446"/>
    <lineage>
        <taxon>Bacteria</taxon>
        <taxon>Pseudomonadati</taxon>
        <taxon>Pseudomonadota</taxon>
        <taxon>Gammaproteobacteria</taxon>
        <taxon>Vibrionales</taxon>
        <taxon>Vibrionaceae</taxon>
        <taxon>Photobacterium</taxon>
    </lineage>
</organism>